<proteinExistence type="predicted"/>
<name>A0A067LU72_BOTB1</name>
<dbReference type="EMBL" id="KL198122">
    <property type="protein sequence ID" value="KDQ06813.1"/>
    <property type="molecule type" value="Genomic_DNA"/>
</dbReference>
<feature type="region of interest" description="Disordered" evidence="1">
    <location>
        <begin position="404"/>
        <end position="467"/>
    </location>
</feature>
<evidence type="ECO:0000256" key="1">
    <source>
        <dbReference type="SAM" id="MobiDB-lite"/>
    </source>
</evidence>
<dbReference type="Proteomes" id="UP000027195">
    <property type="component" value="Unassembled WGS sequence"/>
</dbReference>
<feature type="compositionally biased region" description="Low complexity" evidence="1">
    <location>
        <begin position="404"/>
        <end position="429"/>
    </location>
</feature>
<accession>A0A067LU72</accession>
<reference evidence="3" key="1">
    <citation type="journal article" date="2014" name="Proc. Natl. Acad. Sci. U.S.A.">
        <title>Extensive sampling of basidiomycete genomes demonstrates inadequacy of the white-rot/brown-rot paradigm for wood decay fungi.</title>
        <authorList>
            <person name="Riley R."/>
            <person name="Salamov A.A."/>
            <person name="Brown D.W."/>
            <person name="Nagy L.G."/>
            <person name="Floudas D."/>
            <person name="Held B.W."/>
            <person name="Levasseur A."/>
            <person name="Lombard V."/>
            <person name="Morin E."/>
            <person name="Otillar R."/>
            <person name="Lindquist E.A."/>
            <person name="Sun H."/>
            <person name="LaButti K.M."/>
            <person name="Schmutz J."/>
            <person name="Jabbour D."/>
            <person name="Luo H."/>
            <person name="Baker S.E."/>
            <person name="Pisabarro A.G."/>
            <person name="Walton J.D."/>
            <person name="Blanchette R.A."/>
            <person name="Henrissat B."/>
            <person name="Martin F."/>
            <person name="Cullen D."/>
            <person name="Hibbett D.S."/>
            <person name="Grigoriev I.V."/>
        </authorList>
    </citation>
    <scope>NUCLEOTIDE SEQUENCE [LARGE SCALE GENOMIC DNA]</scope>
    <source>
        <strain evidence="3">FD-172 SS1</strain>
    </source>
</reference>
<dbReference type="InParanoid" id="A0A067LU72"/>
<evidence type="ECO:0000313" key="2">
    <source>
        <dbReference type="EMBL" id="KDQ06813.1"/>
    </source>
</evidence>
<sequence>MNPRAVLDTAWSLIPTLSSVSRSEPPAPVHHGTIVLQIPAPRETVVVQLEWIGPEETSLSATVAILAAVVICGLLFLLESHLVATTTSVEEPAATAARSVSAPELDIKNTVVTQHEEEGPMVLRSELGLATVSSSSSLKMPEEAIERDMPSKVVVEADEPAADLDNGTVLVFDSISELVILQPAARVPAVSTTVPPHILASEPRLTTRELIGTFFTGPVSQYTRTWDTEVAIPAYPTPDSRWLLQLCTIGRGRYPTLDDMPWRDVVMLSEYELQSHGITNLRLLRITLRICWRVRHHFGIAHPEDQPLPPTLDVSPYVHLTECTQSWIAAVGARSQRKRFDEHLPWTQFARLTDAEFHELQVNPGNVALFRRRIDEVQAELETAPEALLAARFRQYVANKRLSLPSSSAPSPSSTSSPASSSANAPQLLRTRVGDHHRRSRSFSSAPTFSKSLSMDAGPSRSRAITE</sequence>
<protein>
    <submittedName>
        <fullName evidence="2">Uncharacterized protein</fullName>
    </submittedName>
</protein>
<keyword evidence="3" id="KW-1185">Reference proteome</keyword>
<organism evidence="2 3">
    <name type="scientific">Botryobasidium botryosum (strain FD-172 SS1)</name>
    <dbReference type="NCBI Taxonomy" id="930990"/>
    <lineage>
        <taxon>Eukaryota</taxon>
        <taxon>Fungi</taxon>
        <taxon>Dikarya</taxon>
        <taxon>Basidiomycota</taxon>
        <taxon>Agaricomycotina</taxon>
        <taxon>Agaricomycetes</taxon>
        <taxon>Cantharellales</taxon>
        <taxon>Botryobasidiaceae</taxon>
        <taxon>Botryobasidium</taxon>
    </lineage>
</organism>
<evidence type="ECO:0000313" key="3">
    <source>
        <dbReference type="Proteomes" id="UP000027195"/>
    </source>
</evidence>
<feature type="compositionally biased region" description="Polar residues" evidence="1">
    <location>
        <begin position="442"/>
        <end position="453"/>
    </location>
</feature>
<dbReference type="HOGENOM" id="CLU_585244_0_0_1"/>
<dbReference type="AlphaFoldDB" id="A0A067LU72"/>
<gene>
    <name evidence="2" type="ORF">BOTBODRAFT_49150</name>
</gene>